<reference evidence="2 3" key="1">
    <citation type="submission" date="2024-03" db="EMBL/GenBank/DDBJ databases">
        <title>Genome-scale model development and genomic sequencing of the oleaginous clade Lipomyces.</title>
        <authorList>
            <consortium name="Lawrence Berkeley National Laboratory"/>
            <person name="Czajka J.J."/>
            <person name="Han Y."/>
            <person name="Kim J."/>
            <person name="Mondo S.J."/>
            <person name="Hofstad B.A."/>
            <person name="Robles A."/>
            <person name="Haridas S."/>
            <person name="Riley R."/>
            <person name="LaButti K."/>
            <person name="Pangilinan J."/>
            <person name="Andreopoulos W."/>
            <person name="Lipzen A."/>
            <person name="Yan J."/>
            <person name="Wang M."/>
            <person name="Ng V."/>
            <person name="Grigoriev I.V."/>
            <person name="Spatafora J.W."/>
            <person name="Magnuson J.K."/>
            <person name="Baker S.E."/>
            <person name="Pomraning K.R."/>
        </authorList>
    </citation>
    <scope>NUCLEOTIDE SEQUENCE [LARGE SCALE GENOMIC DNA]</scope>
    <source>
        <strain evidence="2 3">Phaff 52-87</strain>
    </source>
</reference>
<evidence type="ECO:0000313" key="2">
    <source>
        <dbReference type="EMBL" id="KAK7205170.1"/>
    </source>
</evidence>
<comment type="caution">
    <text evidence="2">The sequence shown here is derived from an EMBL/GenBank/DDBJ whole genome shotgun (WGS) entry which is preliminary data.</text>
</comment>
<protein>
    <submittedName>
        <fullName evidence="2">Uncharacterized protein</fullName>
    </submittedName>
</protein>
<dbReference type="Proteomes" id="UP001498771">
    <property type="component" value="Unassembled WGS sequence"/>
</dbReference>
<dbReference type="GeneID" id="90035400"/>
<dbReference type="RefSeq" id="XP_064768203.1">
    <property type="nucleotide sequence ID" value="XM_064909888.1"/>
</dbReference>
<evidence type="ECO:0000256" key="1">
    <source>
        <dbReference type="SAM" id="SignalP"/>
    </source>
</evidence>
<name>A0ABR1F5S0_9ASCO</name>
<feature type="chain" id="PRO_5046892059" evidence="1">
    <location>
        <begin position="33"/>
        <end position="233"/>
    </location>
</feature>
<organism evidence="2 3">
    <name type="scientific">Myxozyma melibiosi</name>
    <dbReference type="NCBI Taxonomy" id="54550"/>
    <lineage>
        <taxon>Eukaryota</taxon>
        <taxon>Fungi</taxon>
        <taxon>Dikarya</taxon>
        <taxon>Ascomycota</taxon>
        <taxon>Saccharomycotina</taxon>
        <taxon>Lipomycetes</taxon>
        <taxon>Lipomycetales</taxon>
        <taxon>Lipomycetaceae</taxon>
        <taxon>Myxozyma</taxon>
    </lineage>
</organism>
<feature type="signal peptide" evidence="1">
    <location>
        <begin position="1"/>
        <end position="32"/>
    </location>
</feature>
<keyword evidence="3" id="KW-1185">Reference proteome</keyword>
<keyword evidence="1" id="KW-0732">Signal</keyword>
<proteinExistence type="predicted"/>
<evidence type="ECO:0000313" key="3">
    <source>
        <dbReference type="Proteomes" id="UP001498771"/>
    </source>
</evidence>
<dbReference type="EMBL" id="JBBJBU010000006">
    <property type="protein sequence ID" value="KAK7205170.1"/>
    <property type="molecule type" value="Genomic_DNA"/>
</dbReference>
<accession>A0ABR1F5S0</accession>
<sequence>MTSIGVSSAASPRRARALSLVWLLGWFSRCCCCCCCFISFRCRLVEVGEEGEVVGKWCGRAGIPLWSWFLCKTRVHSERRRKMEFNKNPLEPSTIEVFKPEQSEQNNHSSSNKIVLTRSTRRTEIKYQVDAGTFSEPGVASAILARSTCDFFTFWHRHMFILELILFLFPNPLSPLSSLLSSSISDTQHASSSGCVPDRRRRYNPLTSPTAEFLSVLSPRGREQQIKRLLNLS</sequence>
<gene>
    <name evidence="2" type="ORF">BZA70DRAFT_175315</name>
</gene>